<evidence type="ECO:0000256" key="1">
    <source>
        <dbReference type="ARBA" id="ARBA00010139"/>
    </source>
</evidence>
<organism evidence="3 4">
    <name type="scientific">Hermanssonia centrifuga</name>
    <dbReference type="NCBI Taxonomy" id="98765"/>
    <lineage>
        <taxon>Eukaryota</taxon>
        <taxon>Fungi</taxon>
        <taxon>Dikarya</taxon>
        <taxon>Basidiomycota</taxon>
        <taxon>Agaricomycotina</taxon>
        <taxon>Agaricomycetes</taxon>
        <taxon>Polyporales</taxon>
        <taxon>Meruliaceae</taxon>
        <taxon>Hermanssonia</taxon>
    </lineage>
</organism>
<dbReference type="PANTHER" id="PTHR42877">
    <property type="entry name" value="L-ORNITHINE N(5)-MONOOXYGENASE-RELATED"/>
    <property type="match status" value="1"/>
</dbReference>
<protein>
    <recommendedName>
        <fullName evidence="5">FAD/NAD(P)-binding domain-containing protein</fullName>
    </recommendedName>
</protein>
<dbReference type="EMBL" id="MLYV02001342">
    <property type="protein sequence ID" value="PSR70625.1"/>
    <property type="molecule type" value="Genomic_DNA"/>
</dbReference>
<dbReference type="Pfam" id="PF13450">
    <property type="entry name" value="NAD_binding_8"/>
    <property type="match status" value="1"/>
</dbReference>
<reference evidence="3 4" key="1">
    <citation type="submission" date="2018-02" db="EMBL/GenBank/DDBJ databases">
        <title>Genome sequence of the basidiomycete white-rot fungus Phlebia centrifuga.</title>
        <authorList>
            <person name="Granchi Z."/>
            <person name="Peng M."/>
            <person name="de Vries R.P."/>
            <person name="Hilden K."/>
            <person name="Makela M.R."/>
            <person name="Grigoriev I."/>
            <person name="Riley R."/>
        </authorList>
    </citation>
    <scope>NUCLEOTIDE SEQUENCE [LARGE SCALE GENOMIC DNA]</scope>
    <source>
        <strain evidence="3 4">FBCC195</strain>
    </source>
</reference>
<evidence type="ECO:0000313" key="4">
    <source>
        <dbReference type="Proteomes" id="UP000186601"/>
    </source>
</evidence>
<feature type="region of interest" description="Disordered" evidence="2">
    <location>
        <begin position="1"/>
        <end position="42"/>
    </location>
</feature>
<evidence type="ECO:0000313" key="3">
    <source>
        <dbReference type="EMBL" id="PSR70625.1"/>
    </source>
</evidence>
<dbReference type="OrthoDB" id="74360at2759"/>
<dbReference type="InterPro" id="IPR051209">
    <property type="entry name" value="FAD-bind_Monooxygenase_sf"/>
</dbReference>
<dbReference type="STRING" id="98765.A0A2R6NE39"/>
<accession>A0A2R6NE39</accession>
<feature type="compositionally biased region" description="Polar residues" evidence="2">
    <location>
        <begin position="1"/>
        <end position="28"/>
    </location>
</feature>
<comment type="caution">
    <text evidence="3">The sequence shown here is derived from an EMBL/GenBank/DDBJ whole genome shotgun (WGS) entry which is preliminary data.</text>
</comment>
<name>A0A2R6NE39_9APHY</name>
<dbReference type="Proteomes" id="UP000186601">
    <property type="component" value="Unassembled WGS sequence"/>
</dbReference>
<sequence>MSAIQSSLNGQATATDDNTKTASATNNRDASKLPVSSPEEAPASTFKLGDFQIDDPNARPMKILIIGTGFSGIAAGIRFRQRIPGVEMVIYEKSEAVGGTWFSNRYPGLACDIPSHCYQYTFTNKTDWSSFYAPGPEILAYLNSVVSQYDLDPYIKLRHEMVGAWYDEATGKWRIRVRRPRSRPHTSAGHGQSTDGASEGEHVRSNSEEWEEFEDTGDLLFTGIGGLSRWDWPEIEGLKNFKGTLVHSAQWDVGSGSSEGKEARGIGLTEPEKKLNNGWEEGVKDWKGKKIAVIGVGSSAIQIVPALQPKVAKLYNYVRGKTWLAVPFGSDRMAGLLGRNTEEQNYAFSEEEKQSFQDPAYYKQFRHALEEDLNSSHQAILRGTPMQMGAREVFKANMLKRLAKKPWIADHLVPDFGVACRRLTPGPGYLEALCEDNVDFIPTHIKRVTEAGIETVDGKHQDLDVIICATGYDTSFKFPFPIVGRNGIDIRSKWSPYPKTYLATCVDGFPNWFFSLGPNSAVGSGSLLALIEKQVDYAVQVAMKMKRERLKSVEAKREAVEDYDEYIEQYFPTTVYSEKCRSWYKMGKEEGRVVGLWPGSTLQALRVLQCPRWEDFDYERIDDDKTKNRFYYLGDGMTFPEKTGTGSRALVSWIRHTLSLTGNIIFSGAWYLDDDHINIPPGMPS</sequence>
<evidence type="ECO:0008006" key="5">
    <source>
        <dbReference type="Google" id="ProtNLM"/>
    </source>
</evidence>
<dbReference type="SUPFAM" id="SSF51905">
    <property type="entry name" value="FAD/NAD(P)-binding domain"/>
    <property type="match status" value="1"/>
</dbReference>
<dbReference type="PANTHER" id="PTHR42877:SF7">
    <property type="entry name" value="FLAVIN-BINDING MONOOXYGENASE-RELATED"/>
    <property type="match status" value="1"/>
</dbReference>
<comment type="similarity">
    <text evidence="1">Belongs to the FAD-binding monooxygenase family.</text>
</comment>
<keyword evidence="4" id="KW-1185">Reference proteome</keyword>
<dbReference type="Gene3D" id="3.50.50.60">
    <property type="entry name" value="FAD/NAD(P)-binding domain"/>
    <property type="match status" value="3"/>
</dbReference>
<dbReference type="InterPro" id="IPR036188">
    <property type="entry name" value="FAD/NAD-bd_sf"/>
</dbReference>
<gene>
    <name evidence="3" type="ORF">PHLCEN_2v13485</name>
</gene>
<evidence type="ECO:0000256" key="2">
    <source>
        <dbReference type="SAM" id="MobiDB-lite"/>
    </source>
</evidence>
<dbReference type="AlphaFoldDB" id="A0A2R6NE39"/>
<proteinExistence type="inferred from homology"/>
<feature type="region of interest" description="Disordered" evidence="2">
    <location>
        <begin position="177"/>
        <end position="209"/>
    </location>
</feature>